<dbReference type="Proteomes" id="UP000609064">
    <property type="component" value="Unassembled WGS sequence"/>
</dbReference>
<protein>
    <recommendedName>
        <fullName evidence="4">SusD/RagB family nutrient-binding outer membrane lipoprotein</fullName>
    </recommendedName>
</protein>
<dbReference type="InterPro" id="IPR041662">
    <property type="entry name" value="SusD-like_2"/>
</dbReference>
<keyword evidence="1" id="KW-0732">Signal</keyword>
<evidence type="ECO:0000313" key="3">
    <source>
        <dbReference type="Proteomes" id="UP000609064"/>
    </source>
</evidence>
<accession>A0A916Z216</accession>
<feature type="signal peptide" evidence="1">
    <location>
        <begin position="1"/>
        <end position="21"/>
    </location>
</feature>
<evidence type="ECO:0008006" key="4">
    <source>
        <dbReference type="Google" id="ProtNLM"/>
    </source>
</evidence>
<evidence type="ECO:0000313" key="2">
    <source>
        <dbReference type="EMBL" id="GGD72331.1"/>
    </source>
</evidence>
<dbReference type="SUPFAM" id="SSF48452">
    <property type="entry name" value="TPR-like"/>
    <property type="match status" value="1"/>
</dbReference>
<name>A0A916Z216_9BACT</name>
<dbReference type="Pfam" id="PF12771">
    <property type="entry name" value="SusD-like_2"/>
    <property type="match status" value="1"/>
</dbReference>
<dbReference type="RefSeq" id="WP_188768855.1">
    <property type="nucleotide sequence ID" value="NZ_BMKK01000009.1"/>
</dbReference>
<keyword evidence="3" id="KW-1185">Reference proteome</keyword>
<reference evidence="2" key="2">
    <citation type="submission" date="2020-09" db="EMBL/GenBank/DDBJ databases">
        <authorList>
            <person name="Sun Q."/>
            <person name="Zhou Y."/>
        </authorList>
    </citation>
    <scope>NUCLEOTIDE SEQUENCE</scope>
    <source>
        <strain evidence="2">CGMCC 1.15958</strain>
    </source>
</reference>
<dbReference type="Gene3D" id="1.25.40.390">
    <property type="match status" value="2"/>
</dbReference>
<dbReference type="EMBL" id="BMKK01000009">
    <property type="protein sequence ID" value="GGD72331.1"/>
    <property type="molecule type" value="Genomic_DNA"/>
</dbReference>
<proteinExistence type="predicted"/>
<organism evidence="2 3">
    <name type="scientific">Emticicia aquatilis</name>
    <dbReference type="NCBI Taxonomy" id="1537369"/>
    <lineage>
        <taxon>Bacteria</taxon>
        <taxon>Pseudomonadati</taxon>
        <taxon>Bacteroidota</taxon>
        <taxon>Cytophagia</taxon>
        <taxon>Cytophagales</taxon>
        <taxon>Leadbetterellaceae</taxon>
        <taxon>Emticicia</taxon>
    </lineage>
</organism>
<reference evidence="2" key="1">
    <citation type="journal article" date="2014" name="Int. J. Syst. Evol. Microbiol.">
        <title>Complete genome sequence of Corynebacterium casei LMG S-19264T (=DSM 44701T), isolated from a smear-ripened cheese.</title>
        <authorList>
            <consortium name="US DOE Joint Genome Institute (JGI-PGF)"/>
            <person name="Walter F."/>
            <person name="Albersmeier A."/>
            <person name="Kalinowski J."/>
            <person name="Ruckert C."/>
        </authorList>
    </citation>
    <scope>NUCLEOTIDE SEQUENCE</scope>
    <source>
        <strain evidence="2">CGMCC 1.15958</strain>
    </source>
</reference>
<dbReference type="AlphaFoldDB" id="A0A916Z216"/>
<feature type="chain" id="PRO_5037079455" description="SusD/RagB family nutrient-binding outer membrane lipoprotein" evidence="1">
    <location>
        <begin position="22"/>
        <end position="559"/>
    </location>
</feature>
<dbReference type="InterPro" id="IPR011990">
    <property type="entry name" value="TPR-like_helical_dom_sf"/>
</dbReference>
<sequence length="559" mass="60582">MKLKYISKIALTTGLISLLSACDLTDLDINKDPNSPTVASAKLLLPTAESAVVNAITAVNDNAMGFAGLLSSSDNFDLNNQSYNGTWNSFYRNMNNVEAIINASANSPHYLGVAQAMKAFAMGNFVDTFGDCPYSEAWKGNAENAITTPKFDKDSDIYEALIKLCDEAVANLSKTTADPLAASADFMYGGSAAKWIRFAKSVKIKLLLNARKGRTNGNAELAAAIAAGGYITAPADDFTYNFSTASSPEGRHPWFQSAYLADNGFAYPAHQLMEEMIFNKDPRLDYYFYRQTETILDPSNPTDRGTIPYGGTYLVRKPSFLAKWATVFGSAPSAADLKYIAGFFGRDRGDNTGVPQDGALRTAPGCYPAGGLFGGRNVTPRALTGGRGSGNGIWPLLTSNNMKYYQIEAILDGGAAGDAKAIFEAAIREHIARVVALGAKVDAANAVAPTAAYINDYVAAQLKLYDAAPSNTAKLNVVAKQLWFSSWGQGMEIWNSMRRTGFPSQVNNPIIKPPRQYALRLPYPSQEGTLNSNATPKLTEVIFDRDPVFWDKVKLKWEF</sequence>
<gene>
    <name evidence="2" type="ORF">GCM10011514_40540</name>
</gene>
<evidence type="ECO:0000256" key="1">
    <source>
        <dbReference type="SAM" id="SignalP"/>
    </source>
</evidence>
<dbReference type="PROSITE" id="PS51257">
    <property type="entry name" value="PROKAR_LIPOPROTEIN"/>
    <property type="match status" value="1"/>
</dbReference>
<comment type="caution">
    <text evidence="2">The sequence shown here is derived from an EMBL/GenBank/DDBJ whole genome shotgun (WGS) entry which is preliminary data.</text>
</comment>
<dbReference type="InterPro" id="IPR024302">
    <property type="entry name" value="SusD-like"/>
</dbReference>
<dbReference type="Pfam" id="PF12741">
    <property type="entry name" value="SusD-like"/>
    <property type="match status" value="1"/>
</dbReference>